<organism evidence="3 4">
    <name type="scientific">Rhodococcus rhodnii</name>
    <dbReference type="NCBI Taxonomy" id="38312"/>
    <lineage>
        <taxon>Bacteria</taxon>
        <taxon>Bacillati</taxon>
        <taxon>Actinomycetota</taxon>
        <taxon>Actinomycetes</taxon>
        <taxon>Mycobacteriales</taxon>
        <taxon>Nocardiaceae</taxon>
        <taxon>Rhodococcus</taxon>
    </lineage>
</organism>
<accession>A0A6P2CED2</accession>
<feature type="transmembrane region" description="Helical" evidence="2">
    <location>
        <begin position="7"/>
        <end position="28"/>
    </location>
</feature>
<keyword evidence="2" id="KW-0812">Transmembrane</keyword>
<name>A0A6P2CED2_9NOCA</name>
<keyword evidence="2" id="KW-0472">Membrane</keyword>
<keyword evidence="2" id="KW-1133">Transmembrane helix</keyword>
<evidence type="ECO:0000256" key="2">
    <source>
        <dbReference type="SAM" id="Phobius"/>
    </source>
</evidence>
<evidence type="ECO:0000256" key="1">
    <source>
        <dbReference type="SAM" id="MobiDB-lite"/>
    </source>
</evidence>
<dbReference type="AlphaFoldDB" id="A0A6P2CED2"/>
<dbReference type="RefSeq" id="WP_010836410.1">
    <property type="nucleotide sequence ID" value="NZ_QRCM01000001.1"/>
</dbReference>
<sequence>MTLRKSLIRLGVTIAAGYGVVFAIPHLASLGPTAPDDSDMAQLREALAPPSRADATPPPPLPDGFPSMMFPPPEVPVEPGEPQPITVVTGRLDRWA</sequence>
<protein>
    <submittedName>
        <fullName evidence="3">Uncharacterized protein</fullName>
    </submittedName>
</protein>
<gene>
    <name evidence="3" type="ORF">DW322_02170</name>
</gene>
<evidence type="ECO:0000313" key="4">
    <source>
        <dbReference type="Proteomes" id="UP000471120"/>
    </source>
</evidence>
<evidence type="ECO:0000313" key="3">
    <source>
        <dbReference type="EMBL" id="TXG89268.1"/>
    </source>
</evidence>
<feature type="region of interest" description="Disordered" evidence="1">
    <location>
        <begin position="46"/>
        <end position="96"/>
    </location>
</feature>
<proteinExistence type="predicted"/>
<reference evidence="3 4" key="1">
    <citation type="submission" date="2018-07" db="EMBL/GenBank/DDBJ databases">
        <title>Genome sequence of Rhodococcus rhodnii ATCC 35071 from Rhodnius prolixus.</title>
        <authorList>
            <person name="Patel V."/>
            <person name="Vogel K.J."/>
        </authorList>
    </citation>
    <scope>NUCLEOTIDE SEQUENCE [LARGE SCALE GENOMIC DNA]</scope>
    <source>
        <strain evidence="3 4">ATCC 35071</strain>
    </source>
</reference>
<dbReference type="Proteomes" id="UP000471120">
    <property type="component" value="Unassembled WGS sequence"/>
</dbReference>
<dbReference type="EMBL" id="QRCM01000001">
    <property type="protein sequence ID" value="TXG89268.1"/>
    <property type="molecule type" value="Genomic_DNA"/>
</dbReference>
<feature type="compositionally biased region" description="Pro residues" evidence="1">
    <location>
        <begin position="56"/>
        <end position="82"/>
    </location>
</feature>
<comment type="caution">
    <text evidence="3">The sequence shown here is derived from an EMBL/GenBank/DDBJ whole genome shotgun (WGS) entry which is preliminary data.</text>
</comment>